<feature type="binding site" evidence="9">
    <location>
        <position position="113"/>
    </location>
    <ligand>
        <name>Mg(2+)</name>
        <dbReference type="ChEBI" id="CHEBI:18420"/>
    </ligand>
</feature>
<reference evidence="12 13" key="1">
    <citation type="journal article" date="2020" name="Microb. Ecol.">
        <title>Ecogenomics of the Marine Benthic Filamentous Cyanobacterium Adonisia.</title>
        <authorList>
            <person name="Walter J.M."/>
            <person name="Coutinho F.H."/>
            <person name="Leomil L."/>
            <person name="Hargreaves P.I."/>
            <person name="Campeao M.E."/>
            <person name="Vieira V.V."/>
            <person name="Silva B.S."/>
            <person name="Fistarol G.O."/>
            <person name="Salomon P.S."/>
            <person name="Sawabe T."/>
            <person name="Mino S."/>
            <person name="Hosokawa M."/>
            <person name="Miyashita H."/>
            <person name="Maruyama F."/>
            <person name="van Verk M.C."/>
            <person name="Dutilh B.E."/>
            <person name="Thompson C.C."/>
            <person name="Thompson F.L."/>
        </authorList>
    </citation>
    <scope>NUCLEOTIDE SEQUENCE [LARGE SCALE GENOMIC DNA]</scope>
    <source>
        <strain evidence="12 13">CCMR0081</strain>
    </source>
</reference>
<keyword evidence="9" id="KW-0479">Metal-binding</keyword>
<evidence type="ECO:0000256" key="6">
    <source>
        <dbReference type="ARBA" id="ARBA00022759"/>
    </source>
</evidence>
<comment type="subcellular location">
    <subcellularLocation>
        <location evidence="9">Cytoplasm</location>
    </subcellularLocation>
</comment>
<feature type="binding site" evidence="9">
    <location>
        <position position="37"/>
    </location>
    <ligand>
        <name>Mg(2+)</name>
        <dbReference type="ChEBI" id="CHEBI:18420"/>
    </ligand>
</feature>
<dbReference type="CDD" id="cd10845">
    <property type="entry name" value="DSRM_RNAse_III_family"/>
    <property type="match status" value="1"/>
</dbReference>
<feature type="binding site" evidence="9">
    <location>
        <position position="110"/>
    </location>
    <ligand>
        <name>Mg(2+)</name>
        <dbReference type="ChEBI" id="CHEBI:18420"/>
    </ligand>
</feature>
<dbReference type="RefSeq" id="WP_163666236.1">
    <property type="nucleotide sequence ID" value="NZ_QXHD01000004.1"/>
</dbReference>
<dbReference type="Pfam" id="PF14622">
    <property type="entry name" value="Ribonucleas_3_3"/>
    <property type="match status" value="1"/>
</dbReference>
<evidence type="ECO:0000256" key="5">
    <source>
        <dbReference type="ARBA" id="ARBA00022722"/>
    </source>
</evidence>
<dbReference type="AlphaFoldDB" id="A0A6M0RSU3"/>
<dbReference type="GO" id="GO:0010468">
    <property type="term" value="P:regulation of gene expression"/>
    <property type="evidence" value="ECO:0007669"/>
    <property type="project" value="TreeGrafter"/>
</dbReference>
<dbReference type="NCBIfam" id="TIGR02191">
    <property type="entry name" value="RNaseIII"/>
    <property type="match status" value="1"/>
</dbReference>
<dbReference type="Proteomes" id="UP000481033">
    <property type="component" value="Unassembled WGS sequence"/>
</dbReference>
<protein>
    <recommendedName>
        <fullName evidence="9">Ribonuclease 3</fullName>
        <ecNumber evidence="9">3.1.26.3</ecNumber>
    </recommendedName>
    <alternativeName>
        <fullName evidence="9">Ribonuclease III</fullName>
        <shortName evidence="9">RNase III</shortName>
    </alternativeName>
</protein>
<comment type="function">
    <text evidence="9">Digests double-stranded RNA. Involved in the processing of primary rRNA transcript to yield the immediate precursors to the large and small rRNAs (23S and 16S). Processes some mRNAs, and tRNAs when they are encoded in the rRNA operon. Processes pre-crRNA and tracrRNA of type II CRISPR loci if present in the organism.</text>
</comment>
<keyword evidence="4 9" id="KW-0507">mRNA processing</keyword>
<dbReference type="InterPro" id="IPR011907">
    <property type="entry name" value="RNase_III"/>
</dbReference>
<dbReference type="CDD" id="cd00593">
    <property type="entry name" value="RIBOc"/>
    <property type="match status" value="1"/>
</dbReference>
<dbReference type="PROSITE" id="PS50137">
    <property type="entry name" value="DS_RBD"/>
    <property type="match status" value="1"/>
</dbReference>
<feature type="active site" evidence="9">
    <location>
        <position position="113"/>
    </location>
</feature>
<dbReference type="GO" id="GO:0003725">
    <property type="term" value="F:double-stranded RNA binding"/>
    <property type="evidence" value="ECO:0007669"/>
    <property type="project" value="TreeGrafter"/>
</dbReference>
<dbReference type="Gene3D" id="3.30.160.20">
    <property type="match status" value="1"/>
</dbReference>
<dbReference type="SMART" id="SM00535">
    <property type="entry name" value="RIBOc"/>
    <property type="match status" value="1"/>
</dbReference>
<keyword evidence="6 9" id="KW-0255">Endonuclease</keyword>
<dbReference type="GO" id="GO:0008033">
    <property type="term" value="P:tRNA processing"/>
    <property type="evidence" value="ECO:0007669"/>
    <property type="project" value="UniProtKB-KW"/>
</dbReference>
<comment type="cofactor">
    <cofactor evidence="9">
        <name>Mg(2+)</name>
        <dbReference type="ChEBI" id="CHEBI:18420"/>
    </cofactor>
</comment>
<evidence type="ECO:0000259" key="11">
    <source>
        <dbReference type="PROSITE" id="PS50142"/>
    </source>
</evidence>
<keyword evidence="9" id="KW-0963">Cytoplasm</keyword>
<keyword evidence="3 9" id="KW-0698">rRNA processing</keyword>
<evidence type="ECO:0000256" key="9">
    <source>
        <dbReference type="HAMAP-Rule" id="MF_00104"/>
    </source>
</evidence>
<dbReference type="GO" id="GO:0006364">
    <property type="term" value="P:rRNA processing"/>
    <property type="evidence" value="ECO:0007669"/>
    <property type="project" value="UniProtKB-UniRule"/>
</dbReference>
<evidence type="ECO:0000256" key="3">
    <source>
        <dbReference type="ARBA" id="ARBA00022552"/>
    </source>
</evidence>
<evidence type="ECO:0000256" key="8">
    <source>
        <dbReference type="ARBA" id="ARBA00022884"/>
    </source>
</evidence>
<comment type="similarity">
    <text evidence="2">Belongs to the ribonuclease III family.</text>
</comment>
<keyword evidence="8 9" id="KW-0694">RNA-binding</keyword>
<evidence type="ECO:0000256" key="4">
    <source>
        <dbReference type="ARBA" id="ARBA00022664"/>
    </source>
</evidence>
<dbReference type="InterPro" id="IPR000999">
    <property type="entry name" value="RNase_III_dom"/>
</dbReference>
<comment type="subunit">
    <text evidence="9">Homodimer.</text>
</comment>
<proteinExistence type="inferred from homology"/>
<feature type="domain" description="RNase III" evidence="11">
    <location>
        <begin position="1"/>
        <end position="124"/>
    </location>
</feature>
<dbReference type="Pfam" id="PF00035">
    <property type="entry name" value="dsrm"/>
    <property type="match status" value="1"/>
</dbReference>
<feature type="active site" evidence="9">
    <location>
        <position position="41"/>
    </location>
</feature>
<dbReference type="PANTHER" id="PTHR11207">
    <property type="entry name" value="RIBONUCLEASE III"/>
    <property type="match status" value="1"/>
</dbReference>
<dbReference type="GO" id="GO:0019843">
    <property type="term" value="F:rRNA binding"/>
    <property type="evidence" value="ECO:0007669"/>
    <property type="project" value="UniProtKB-KW"/>
</dbReference>
<dbReference type="Gene3D" id="1.10.1520.10">
    <property type="entry name" value="Ribonuclease III domain"/>
    <property type="match status" value="1"/>
</dbReference>
<keyword evidence="9" id="KW-0819">tRNA processing</keyword>
<gene>
    <name evidence="9 12" type="primary">rnc</name>
    <name evidence="12" type="ORF">DXZ20_26810</name>
</gene>
<sequence length="223" mass="25123">MSTFDLPTFADKNLWQLAITHKSYAKENDCEDNERLEFLGDAILTFLSGEYLYQRYPDRPEGELTPLRAALVDENQLSYFASQLQLQKYLCLSRGAENSDSRNSKRVLCSTFEALIGAYFLDSGQNIETIRSYVVPMFDSVADTVSETAIHVNYKSRFQIWSLEQLGEVPTYQIIAASGPDHAKQFTAEVRVKGLLYGRGKGKRKQDAEKKAAQAALKNVGVE</sequence>
<keyword evidence="9" id="KW-0699">rRNA-binding</keyword>
<dbReference type="InterPro" id="IPR036389">
    <property type="entry name" value="RNase_III_sf"/>
</dbReference>
<evidence type="ECO:0000313" key="12">
    <source>
        <dbReference type="EMBL" id="NEZ59189.1"/>
    </source>
</evidence>
<accession>A0A6M0RSU3</accession>
<dbReference type="HAMAP" id="MF_00104">
    <property type="entry name" value="RNase_III"/>
    <property type="match status" value="1"/>
</dbReference>
<evidence type="ECO:0000256" key="7">
    <source>
        <dbReference type="ARBA" id="ARBA00022801"/>
    </source>
</evidence>
<dbReference type="SUPFAM" id="SSF69065">
    <property type="entry name" value="RNase III domain-like"/>
    <property type="match status" value="1"/>
</dbReference>
<dbReference type="GO" id="GO:0006397">
    <property type="term" value="P:mRNA processing"/>
    <property type="evidence" value="ECO:0007669"/>
    <property type="project" value="UniProtKB-UniRule"/>
</dbReference>
<dbReference type="SUPFAM" id="SSF54768">
    <property type="entry name" value="dsRNA-binding domain-like"/>
    <property type="match status" value="1"/>
</dbReference>
<dbReference type="FunFam" id="1.10.1520.10:FF:000001">
    <property type="entry name" value="Ribonuclease 3"/>
    <property type="match status" value="1"/>
</dbReference>
<dbReference type="GO" id="GO:0046872">
    <property type="term" value="F:metal ion binding"/>
    <property type="evidence" value="ECO:0007669"/>
    <property type="project" value="UniProtKB-KW"/>
</dbReference>
<organism evidence="12 13">
    <name type="scientific">Adonisia turfae CCMR0081</name>
    <dbReference type="NCBI Taxonomy" id="2292702"/>
    <lineage>
        <taxon>Bacteria</taxon>
        <taxon>Bacillati</taxon>
        <taxon>Cyanobacteriota</taxon>
        <taxon>Adonisia</taxon>
        <taxon>Adonisia turfae</taxon>
    </lineage>
</organism>
<comment type="caution">
    <text evidence="12">The sequence shown here is derived from an EMBL/GenBank/DDBJ whole genome shotgun (WGS) entry which is preliminary data.</text>
</comment>
<dbReference type="GO" id="GO:0005737">
    <property type="term" value="C:cytoplasm"/>
    <property type="evidence" value="ECO:0007669"/>
    <property type="project" value="UniProtKB-SubCell"/>
</dbReference>
<comment type="catalytic activity">
    <reaction evidence="1 9">
        <text>Endonucleolytic cleavage to 5'-phosphomonoester.</text>
        <dbReference type="EC" id="3.1.26.3"/>
    </reaction>
</comment>
<evidence type="ECO:0000313" key="13">
    <source>
        <dbReference type="Proteomes" id="UP000481033"/>
    </source>
</evidence>
<dbReference type="PANTHER" id="PTHR11207:SF0">
    <property type="entry name" value="RIBONUCLEASE 3"/>
    <property type="match status" value="1"/>
</dbReference>
<dbReference type="SMART" id="SM00358">
    <property type="entry name" value="DSRM"/>
    <property type="match status" value="1"/>
</dbReference>
<keyword evidence="9" id="KW-0460">Magnesium</keyword>
<dbReference type="PROSITE" id="PS00517">
    <property type="entry name" value="RNASE_3_1"/>
    <property type="match status" value="1"/>
</dbReference>
<evidence type="ECO:0000259" key="10">
    <source>
        <dbReference type="PROSITE" id="PS50137"/>
    </source>
</evidence>
<dbReference type="PROSITE" id="PS50142">
    <property type="entry name" value="RNASE_3_2"/>
    <property type="match status" value="1"/>
</dbReference>
<dbReference type="InterPro" id="IPR014720">
    <property type="entry name" value="dsRBD_dom"/>
</dbReference>
<keyword evidence="13" id="KW-1185">Reference proteome</keyword>
<dbReference type="EMBL" id="QXHD01000004">
    <property type="protein sequence ID" value="NEZ59189.1"/>
    <property type="molecule type" value="Genomic_DNA"/>
</dbReference>
<evidence type="ECO:0000256" key="1">
    <source>
        <dbReference type="ARBA" id="ARBA00000109"/>
    </source>
</evidence>
<evidence type="ECO:0000256" key="2">
    <source>
        <dbReference type="ARBA" id="ARBA00010183"/>
    </source>
</evidence>
<name>A0A6M0RSU3_9CYAN</name>
<keyword evidence="5 9" id="KW-0540">Nuclease</keyword>
<keyword evidence="7 9" id="KW-0378">Hydrolase</keyword>
<dbReference type="EC" id="3.1.26.3" evidence="9"/>
<dbReference type="GO" id="GO:0004525">
    <property type="term" value="F:ribonuclease III activity"/>
    <property type="evidence" value="ECO:0007669"/>
    <property type="project" value="UniProtKB-UniRule"/>
</dbReference>
<feature type="domain" description="DRBM" evidence="10">
    <location>
        <begin position="153"/>
        <end position="222"/>
    </location>
</feature>